<dbReference type="Gene3D" id="2.130.10.10">
    <property type="entry name" value="YVTN repeat-like/Quinoprotein amine dehydrogenase"/>
    <property type="match status" value="2"/>
</dbReference>
<evidence type="ECO:0000313" key="2">
    <source>
        <dbReference type="EMBL" id="XBG62443.1"/>
    </source>
</evidence>
<sequence>MKFLLPILFPLLFTSCNGQKNKPVEIKESKVYTNADIITSSLLDKNGDLWFGTSTEGLYKYDGEKFSNFNESNGLCTNQIWSIIEDDKGIIWLATNKGLCKYNSNTFTQISLPYIDTSSDWYKDIYPTINPNQANSIIQDKDGIFWISTSGGGAYKYDGNTFENILADKGRKYEDSLHHNVIQSVMEDKNGNIWFASMSNGGITRFDGETFKDLKSEDGLSDNMVRNLFQDNEGNIWIGTNGNRNGGLDKFDGKNFTNFNESNGLCSNNIDVIYQTKSGVMWFGSDRSGVCYLENGKFIPIQELSEVAIRTIIEDKNGDLWFGGRKGNLWKYEGKQLTDLTQLKNE</sequence>
<organism evidence="2">
    <name type="scientific">Pontimicrobium sp. SW4</name>
    <dbReference type="NCBI Taxonomy" id="3153519"/>
    <lineage>
        <taxon>Bacteria</taxon>
        <taxon>Pseudomonadati</taxon>
        <taxon>Bacteroidota</taxon>
        <taxon>Flavobacteriia</taxon>
        <taxon>Flavobacteriales</taxon>
        <taxon>Flavobacteriaceae</taxon>
        <taxon>Pontimicrobium</taxon>
    </lineage>
</organism>
<keyword evidence="1" id="KW-0597">Phosphoprotein</keyword>
<accession>A0AAU7BWK0</accession>
<dbReference type="GO" id="GO:0000155">
    <property type="term" value="F:phosphorelay sensor kinase activity"/>
    <property type="evidence" value="ECO:0007669"/>
    <property type="project" value="TreeGrafter"/>
</dbReference>
<dbReference type="InterPro" id="IPR011110">
    <property type="entry name" value="Reg_prop"/>
</dbReference>
<dbReference type="PROSITE" id="PS51257">
    <property type="entry name" value="PROKAR_LIPOPROTEIN"/>
    <property type="match status" value="1"/>
</dbReference>
<dbReference type="RefSeq" id="WP_347925666.1">
    <property type="nucleotide sequence ID" value="NZ_CP157199.1"/>
</dbReference>
<evidence type="ECO:0000256" key="1">
    <source>
        <dbReference type="ARBA" id="ARBA00022553"/>
    </source>
</evidence>
<proteinExistence type="predicted"/>
<dbReference type="EMBL" id="CP157199">
    <property type="protein sequence ID" value="XBG62443.1"/>
    <property type="molecule type" value="Genomic_DNA"/>
</dbReference>
<reference evidence="2" key="1">
    <citation type="submission" date="2024-05" db="EMBL/GenBank/DDBJ databases">
        <title>Pontimicrobium maritimus sp. nov., isolated form sea water.</title>
        <authorList>
            <person name="Muhammad N."/>
            <person name="Vuong T.Q."/>
            <person name="Han H.L."/>
            <person name="Kim S.-G."/>
        </authorList>
    </citation>
    <scope>NUCLEOTIDE SEQUENCE</scope>
    <source>
        <strain evidence="2">SW4</strain>
    </source>
</reference>
<dbReference type="AlphaFoldDB" id="A0AAU7BWK0"/>
<dbReference type="InterPro" id="IPR015943">
    <property type="entry name" value="WD40/YVTN_repeat-like_dom_sf"/>
</dbReference>
<dbReference type="PANTHER" id="PTHR43547:SF2">
    <property type="entry name" value="HYBRID SIGNAL TRANSDUCTION HISTIDINE KINASE C"/>
    <property type="match status" value="1"/>
</dbReference>
<name>A0AAU7BWK0_9FLAO</name>
<dbReference type="Pfam" id="PF07494">
    <property type="entry name" value="Reg_prop"/>
    <property type="match status" value="7"/>
</dbReference>
<dbReference type="SUPFAM" id="SSF63829">
    <property type="entry name" value="Calcium-dependent phosphotriesterase"/>
    <property type="match status" value="1"/>
</dbReference>
<protein>
    <submittedName>
        <fullName evidence="2">Two-component regulator propeller domain-containing protein</fullName>
    </submittedName>
</protein>
<dbReference type="PANTHER" id="PTHR43547">
    <property type="entry name" value="TWO-COMPONENT HISTIDINE KINASE"/>
    <property type="match status" value="1"/>
</dbReference>
<gene>
    <name evidence="2" type="ORF">ABGB03_05940</name>
</gene>